<protein>
    <submittedName>
        <fullName evidence="2">Uncharacterized protein</fullName>
    </submittedName>
</protein>
<keyword evidence="1" id="KW-0812">Transmembrane</keyword>
<dbReference type="RefSeq" id="WP_008824571.1">
    <property type="nucleotide sequence ID" value="NZ_AFNU02000007.1"/>
</dbReference>
<feature type="transmembrane region" description="Helical" evidence="1">
    <location>
        <begin position="21"/>
        <end position="43"/>
    </location>
</feature>
<name>U2DTJ7_9MOLU</name>
<keyword evidence="3" id="KW-1185">Reference proteome</keyword>
<evidence type="ECO:0000313" key="3">
    <source>
        <dbReference type="Proteomes" id="UP000005707"/>
    </source>
</evidence>
<comment type="caution">
    <text evidence="2">The sequence shown here is derived from an EMBL/GenBank/DDBJ whole genome shotgun (WGS) entry which is preliminary data.</text>
</comment>
<evidence type="ECO:0000313" key="2">
    <source>
        <dbReference type="EMBL" id="ERJ11807.1"/>
    </source>
</evidence>
<organism evidence="2 3">
    <name type="scientific">Haloplasma contractile SSD-17B</name>
    <dbReference type="NCBI Taxonomy" id="1033810"/>
    <lineage>
        <taxon>Bacteria</taxon>
        <taxon>Bacillati</taxon>
        <taxon>Mycoplasmatota</taxon>
        <taxon>Mollicutes</taxon>
        <taxon>Haloplasmatales</taxon>
        <taxon>Haloplasmataceae</taxon>
        <taxon>Haloplasma</taxon>
    </lineage>
</organism>
<keyword evidence="1" id="KW-1133">Transmembrane helix</keyword>
<reference evidence="2 3" key="1">
    <citation type="journal article" date="2011" name="J. Bacteriol.">
        <title>Genome sequence of Haloplasma contractile, an unusual contractile bacterium from a deep-sea anoxic brine lake.</title>
        <authorList>
            <person name="Antunes A."/>
            <person name="Alam I."/>
            <person name="El Dorry H."/>
            <person name="Siam R."/>
            <person name="Robertson A."/>
            <person name="Bajic V.B."/>
            <person name="Stingl U."/>
        </authorList>
    </citation>
    <scope>NUCLEOTIDE SEQUENCE [LARGE SCALE GENOMIC DNA]</scope>
    <source>
        <strain evidence="2 3">SSD-17B</strain>
    </source>
</reference>
<reference evidence="2 3" key="2">
    <citation type="journal article" date="2013" name="PLoS ONE">
        <title>INDIGO - INtegrated Data Warehouse of MIcrobial GenOmes with Examples from the Red Sea Extremophiles.</title>
        <authorList>
            <person name="Alam I."/>
            <person name="Antunes A."/>
            <person name="Kamau A.A."/>
            <person name="Ba Alawi W."/>
            <person name="Kalkatawi M."/>
            <person name="Stingl U."/>
            <person name="Bajic V.B."/>
        </authorList>
    </citation>
    <scope>NUCLEOTIDE SEQUENCE [LARGE SCALE GENOMIC DNA]</scope>
    <source>
        <strain evidence="2 3">SSD-17B</strain>
    </source>
</reference>
<dbReference type="AlphaFoldDB" id="U2DTJ7"/>
<accession>U2DTJ7</accession>
<dbReference type="InParanoid" id="U2DTJ7"/>
<dbReference type="Proteomes" id="UP000005707">
    <property type="component" value="Unassembled WGS sequence"/>
</dbReference>
<proteinExistence type="predicted"/>
<gene>
    <name evidence="2" type="ORF">HLPCO_002046</name>
</gene>
<feature type="transmembrane region" description="Helical" evidence="1">
    <location>
        <begin position="49"/>
        <end position="71"/>
    </location>
</feature>
<dbReference type="EMBL" id="AFNU02000007">
    <property type="protein sequence ID" value="ERJ11807.1"/>
    <property type="molecule type" value="Genomic_DNA"/>
</dbReference>
<evidence type="ECO:0000256" key="1">
    <source>
        <dbReference type="SAM" id="Phobius"/>
    </source>
</evidence>
<keyword evidence="1" id="KW-0472">Membrane</keyword>
<sequence>MDKQKAYTIPEGKILELKPSKIALVFPGIIIISVLYLLIYGYVTEGMDYLLDTLAENLLLLVISSLLVIFYKNNRVYIKGSVIAHQNIFRRQKEIDIKSIVSAKRNLFNFVIRTNDNKFLILTYFPRRTYTFIKEYIIQSGNKHINN</sequence>